<accession>A0A7W9WYR3</accession>
<dbReference type="SUPFAM" id="SSF53850">
    <property type="entry name" value="Periplasmic binding protein-like II"/>
    <property type="match status" value="1"/>
</dbReference>
<protein>
    <submittedName>
        <fullName evidence="6">DNA-binding transcriptional LysR family regulator</fullName>
    </submittedName>
</protein>
<evidence type="ECO:0000256" key="2">
    <source>
        <dbReference type="ARBA" id="ARBA00023015"/>
    </source>
</evidence>
<evidence type="ECO:0000313" key="6">
    <source>
        <dbReference type="EMBL" id="MBB6133283.1"/>
    </source>
</evidence>
<dbReference type="PANTHER" id="PTHR30126:SF4">
    <property type="entry name" value="LYSR FAMILY TRANSCRIPTIONAL REGULATOR"/>
    <property type="match status" value="1"/>
</dbReference>
<evidence type="ECO:0000256" key="4">
    <source>
        <dbReference type="ARBA" id="ARBA00023163"/>
    </source>
</evidence>
<name>A0A7W9WYR3_9BURK</name>
<feature type="domain" description="HTH lysR-type" evidence="5">
    <location>
        <begin position="14"/>
        <end position="71"/>
    </location>
</feature>
<dbReference type="InterPro" id="IPR000847">
    <property type="entry name" value="LysR_HTH_N"/>
</dbReference>
<dbReference type="PANTHER" id="PTHR30126">
    <property type="entry name" value="HTH-TYPE TRANSCRIPTIONAL REGULATOR"/>
    <property type="match status" value="1"/>
</dbReference>
<organism evidence="6 7">
    <name type="scientific">Massilia aurea</name>
    <dbReference type="NCBI Taxonomy" id="373040"/>
    <lineage>
        <taxon>Bacteria</taxon>
        <taxon>Pseudomonadati</taxon>
        <taxon>Pseudomonadota</taxon>
        <taxon>Betaproteobacteria</taxon>
        <taxon>Burkholderiales</taxon>
        <taxon>Oxalobacteraceae</taxon>
        <taxon>Telluria group</taxon>
        <taxon>Massilia</taxon>
    </lineage>
</organism>
<proteinExistence type="inferred from homology"/>
<dbReference type="InterPro" id="IPR036388">
    <property type="entry name" value="WH-like_DNA-bd_sf"/>
</dbReference>
<evidence type="ECO:0000259" key="5">
    <source>
        <dbReference type="PROSITE" id="PS50931"/>
    </source>
</evidence>
<dbReference type="Gene3D" id="3.40.190.10">
    <property type="entry name" value="Periplasmic binding protein-like II"/>
    <property type="match status" value="2"/>
</dbReference>
<dbReference type="Proteomes" id="UP000540787">
    <property type="component" value="Unassembled WGS sequence"/>
</dbReference>
<dbReference type="Pfam" id="PF00126">
    <property type="entry name" value="HTH_1"/>
    <property type="match status" value="1"/>
</dbReference>
<keyword evidence="7" id="KW-1185">Reference proteome</keyword>
<dbReference type="Gene3D" id="1.10.10.10">
    <property type="entry name" value="Winged helix-like DNA-binding domain superfamily/Winged helix DNA-binding domain"/>
    <property type="match status" value="1"/>
</dbReference>
<reference evidence="6 7" key="1">
    <citation type="submission" date="2020-08" db="EMBL/GenBank/DDBJ databases">
        <title>The Agave Microbiome: Exploring the role of microbial communities in plant adaptations to desert environments.</title>
        <authorList>
            <person name="Partida-Martinez L.P."/>
        </authorList>
    </citation>
    <scope>NUCLEOTIDE SEQUENCE [LARGE SCALE GENOMIC DNA]</scope>
    <source>
        <strain evidence="6 7">AT3.2</strain>
    </source>
</reference>
<keyword evidence="3 6" id="KW-0238">DNA-binding</keyword>
<dbReference type="AlphaFoldDB" id="A0A7W9WYR3"/>
<dbReference type="GO" id="GO:0000976">
    <property type="term" value="F:transcription cis-regulatory region binding"/>
    <property type="evidence" value="ECO:0007669"/>
    <property type="project" value="TreeGrafter"/>
</dbReference>
<evidence type="ECO:0000313" key="7">
    <source>
        <dbReference type="Proteomes" id="UP000540787"/>
    </source>
</evidence>
<evidence type="ECO:0000256" key="1">
    <source>
        <dbReference type="ARBA" id="ARBA00009437"/>
    </source>
</evidence>
<dbReference type="Pfam" id="PF03466">
    <property type="entry name" value="LysR_substrate"/>
    <property type="match status" value="1"/>
</dbReference>
<dbReference type="SUPFAM" id="SSF46785">
    <property type="entry name" value="Winged helix' DNA-binding domain"/>
    <property type="match status" value="1"/>
</dbReference>
<dbReference type="InterPro" id="IPR036390">
    <property type="entry name" value="WH_DNA-bd_sf"/>
</dbReference>
<dbReference type="InterPro" id="IPR005119">
    <property type="entry name" value="LysR_subst-bd"/>
</dbReference>
<comment type="caution">
    <text evidence="6">The sequence shown here is derived from an EMBL/GenBank/DDBJ whole genome shotgun (WGS) entry which is preliminary data.</text>
</comment>
<dbReference type="PROSITE" id="PS50931">
    <property type="entry name" value="HTH_LYSR"/>
    <property type="match status" value="1"/>
</dbReference>
<keyword evidence="2" id="KW-0805">Transcription regulation</keyword>
<evidence type="ECO:0000256" key="3">
    <source>
        <dbReference type="ARBA" id="ARBA00023125"/>
    </source>
</evidence>
<keyword evidence="4" id="KW-0804">Transcription</keyword>
<dbReference type="EMBL" id="JACHBX010000001">
    <property type="protein sequence ID" value="MBB6133283.1"/>
    <property type="molecule type" value="Genomic_DNA"/>
</dbReference>
<sequence length="317" mass="34404">MAGYRFQDAYLLKLSLDALQIIDTIARRGSFAGAAKELFRVPSTISYTVSKLEDDLGVRLFDRFGPKVTLTPAGQALLKEGRYLLRAAGDLESRVRRVASGWETDFAIGMDSVLGAGGLQPDIEAFYEVADHTRLRIVRESLGGTWDALLDRRVDLLVGAAGDGPSGGGYTAEPIGTSSFVFAVAPHHPLAALDHALDKADLLPYRAITVSDSARVLGARTVGILFGQATLAVPDMRTKYEFQVQGLGFGFLPEAWARPAIARGQLIEKQVVEPKPDETFYLAWRSAEDGAALTWWIDRMRTSSPFARMAVDPCAAA</sequence>
<gene>
    <name evidence="6" type="ORF">HD842_001394</name>
</gene>
<dbReference type="GO" id="GO:0003700">
    <property type="term" value="F:DNA-binding transcription factor activity"/>
    <property type="evidence" value="ECO:0007669"/>
    <property type="project" value="InterPro"/>
</dbReference>
<comment type="similarity">
    <text evidence="1">Belongs to the LysR transcriptional regulatory family.</text>
</comment>